<dbReference type="InterPro" id="IPR005913">
    <property type="entry name" value="dTDP_dehydrorham_reduct"/>
</dbReference>
<dbReference type="PANTHER" id="PTHR10491:SF4">
    <property type="entry name" value="METHIONINE ADENOSYLTRANSFERASE 2 SUBUNIT BETA"/>
    <property type="match status" value="1"/>
</dbReference>
<evidence type="ECO:0000256" key="5">
    <source>
        <dbReference type="ARBA" id="ARBA00048200"/>
    </source>
</evidence>
<comment type="cofactor">
    <cofactor evidence="6">
        <name>Mg(2+)</name>
        <dbReference type="ChEBI" id="CHEBI:18420"/>
    </cofactor>
    <text evidence="6">Binds 1 Mg(2+) ion per monomer.</text>
</comment>
<evidence type="ECO:0000259" key="7">
    <source>
        <dbReference type="Pfam" id="PF04321"/>
    </source>
</evidence>
<evidence type="ECO:0000256" key="2">
    <source>
        <dbReference type="ARBA" id="ARBA00010944"/>
    </source>
</evidence>
<comment type="pathway">
    <text evidence="1 6">Carbohydrate biosynthesis; dTDP-L-rhamnose biosynthesis.</text>
</comment>
<dbReference type="Proteomes" id="UP000001311">
    <property type="component" value="Chromosome"/>
</dbReference>
<evidence type="ECO:0000256" key="1">
    <source>
        <dbReference type="ARBA" id="ARBA00004781"/>
    </source>
</evidence>
<dbReference type="GO" id="GO:0008831">
    <property type="term" value="F:dTDP-4-dehydrorhamnose reductase activity"/>
    <property type="evidence" value="ECO:0007669"/>
    <property type="project" value="UniProtKB-EC"/>
</dbReference>
<dbReference type="Pfam" id="PF04321">
    <property type="entry name" value="RmlD_sub_bind"/>
    <property type="match status" value="1"/>
</dbReference>
<dbReference type="EMBL" id="CP000683">
    <property type="protein sequence ID" value="ABV84690.1"/>
    <property type="molecule type" value="Genomic_DNA"/>
</dbReference>
<comment type="function">
    <text evidence="6">Catalyzes the reduction of dTDP-6-deoxy-L-lyxo-4-hexulose to yield dTDP-L-rhamnose.</text>
</comment>
<dbReference type="Gene3D" id="3.40.50.720">
    <property type="entry name" value="NAD(P)-binding Rossmann-like Domain"/>
    <property type="match status" value="1"/>
</dbReference>
<gene>
    <name evidence="8" type="ordered locus">RMA_0473</name>
</gene>
<dbReference type="CDD" id="cd05254">
    <property type="entry name" value="dTDP_HR_like_SDR_e"/>
    <property type="match status" value="1"/>
</dbReference>
<sequence>MKYTMKILILGVTGMLGNSIFRFLSSNKKFDIFATARNNSARSYFSKDLSDKLITNVDVEHHDSLVEVLNQTKPDIVINCIGIVKQLADSNDPLKALPINSLLPHRLANLCKLVNSRLIHISTDCVFSGTKGNYKESDFSDCYDLYGRSKFLGEVDYPHAITLRTSIIGHELAGNRSLINWFLSAEGSVKGFEKAIYSGFPTVELARIIRDFVLPNKELHGLYHVASKPINKLELLKLVAEIYNKEIDIIPSDELVINRSLDSTRFNEVTGYTPPEWRELVKRMCEFK</sequence>
<keyword evidence="6" id="KW-0521">NADP</keyword>
<dbReference type="InterPro" id="IPR036291">
    <property type="entry name" value="NAD(P)-bd_dom_sf"/>
</dbReference>
<evidence type="ECO:0000313" key="9">
    <source>
        <dbReference type="Proteomes" id="UP000001311"/>
    </source>
</evidence>
<evidence type="ECO:0000256" key="4">
    <source>
        <dbReference type="ARBA" id="ARBA00017099"/>
    </source>
</evidence>
<dbReference type="GO" id="GO:0019305">
    <property type="term" value="P:dTDP-rhamnose biosynthetic process"/>
    <property type="evidence" value="ECO:0007669"/>
    <property type="project" value="UniProtKB-UniPathway"/>
</dbReference>
<evidence type="ECO:0000256" key="3">
    <source>
        <dbReference type="ARBA" id="ARBA00012929"/>
    </source>
</evidence>
<dbReference type="HOGENOM" id="CLU_045518_2_2_5"/>
<dbReference type="SUPFAM" id="SSF51735">
    <property type="entry name" value="NAD(P)-binding Rossmann-fold domains"/>
    <property type="match status" value="1"/>
</dbReference>
<dbReference type="PANTHER" id="PTHR10491">
    <property type="entry name" value="DTDP-4-DEHYDRORHAMNOSE REDUCTASE"/>
    <property type="match status" value="1"/>
</dbReference>
<protein>
    <recommendedName>
        <fullName evidence="4 6">dTDP-4-dehydrorhamnose reductase</fullName>
        <ecNumber evidence="3 6">1.1.1.133</ecNumber>
    </recommendedName>
</protein>
<dbReference type="InterPro" id="IPR029903">
    <property type="entry name" value="RmlD-like-bd"/>
</dbReference>
<feature type="domain" description="RmlD-like substrate binding" evidence="7">
    <location>
        <begin position="5"/>
        <end position="285"/>
    </location>
</feature>
<name>A8F1A4_RICM5</name>
<dbReference type="EC" id="1.1.1.133" evidence="3 6"/>
<keyword evidence="6" id="KW-0560">Oxidoreductase</keyword>
<dbReference type="KEGG" id="rms:RMA_0473"/>
<dbReference type="GO" id="GO:0005829">
    <property type="term" value="C:cytosol"/>
    <property type="evidence" value="ECO:0007669"/>
    <property type="project" value="TreeGrafter"/>
</dbReference>
<organism evidence="8 9">
    <name type="scientific">Rickettsia massiliae (strain Mtu5)</name>
    <dbReference type="NCBI Taxonomy" id="416276"/>
    <lineage>
        <taxon>Bacteria</taxon>
        <taxon>Pseudomonadati</taxon>
        <taxon>Pseudomonadota</taxon>
        <taxon>Alphaproteobacteria</taxon>
        <taxon>Rickettsiales</taxon>
        <taxon>Rickettsiaceae</taxon>
        <taxon>Rickettsieae</taxon>
        <taxon>Rickettsia</taxon>
        <taxon>spotted fever group</taxon>
    </lineage>
</organism>
<proteinExistence type="inferred from homology"/>
<evidence type="ECO:0000313" key="8">
    <source>
        <dbReference type="EMBL" id="ABV84690.1"/>
    </source>
</evidence>
<comment type="similarity">
    <text evidence="2 6">Belongs to the dTDP-4-dehydrorhamnose reductase family.</text>
</comment>
<dbReference type="UniPathway" id="UPA00124"/>
<reference evidence="8 9" key="1">
    <citation type="journal article" date="2007" name="Genome Res.">
        <title>Lateral gene transfer between obligate intracellular bacteria: evidence from the Rickettsia massiliae genome.</title>
        <authorList>
            <person name="Blanc G."/>
            <person name="Ogata H."/>
            <person name="Robert C."/>
            <person name="Audic S."/>
            <person name="Claverie J.-M."/>
            <person name="Raoult D."/>
        </authorList>
    </citation>
    <scope>NUCLEOTIDE SEQUENCE [LARGE SCALE GENOMIC DNA]</scope>
    <source>
        <strain evidence="9">Mtu5</strain>
    </source>
</reference>
<accession>A8F1A4</accession>
<comment type="catalytic activity">
    <reaction evidence="5 6">
        <text>dTDP-beta-L-rhamnose + NADP(+) = dTDP-4-dehydro-beta-L-rhamnose + NADPH + H(+)</text>
        <dbReference type="Rhea" id="RHEA:21796"/>
        <dbReference type="ChEBI" id="CHEBI:15378"/>
        <dbReference type="ChEBI" id="CHEBI:57510"/>
        <dbReference type="ChEBI" id="CHEBI:57783"/>
        <dbReference type="ChEBI" id="CHEBI:58349"/>
        <dbReference type="ChEBI" id="CHEBI:62830"/>
        <dbReference type="EC" id="1.1.1.133"/>
    </reaction>
</comment>
<keyword evidence="9" id="KW-1185">Reference proteome</keyword>
<dbReference type="AlphaFoldDB" id="A8F1A4"/>
<evidence type="ECO:0000256" key="6">
    <source>
        <dbReference type="RuleBase" id="RU364082"/>
    </source>
</evidence>